<dbReference type="InterPro" id="IPR008271">
    <property type="entry name" value="Ser/Thr_kinase_AS"/>
</dbReference>
<dbReference type="InterPro" id="IPR017441">
    <property type="entry name" value="Protein_kinase_ATP_BS"/>
</dbReference>
<accession>A0A0P4W7G3</accession>
<dbReference type="InterPro" id="IPR000719">
    <property type="entry name" value="Prot_kinase_dom"/>
</dbReference>
<comment type="similarity">
    <text evidence="6">Belongs to the protein kinase superfamily.</text>
</comment>
<feature type="compositionally biased region" description="Basic and acidic residues" evidence="7">
    <location>
        <begin position="116"/>
        <end position="126"/>
    </location>
</feature>
<sequence length="451" mass="50362">MTNNISKRIWIGGPPAGPGRVAWARRVAAERERVLVRVRRQLLDKGPRKDVQVVPQPVELEDTSMQTSHPKKTNKSAQTSSRKNEALTQTEPVVVNTEHEESDEMILTGVSQGEDSWEKDWEDREAPPPISDAVKKDELKESKAMFPTGVSEGEDFWQDDCDDWEEACPTTGDKKHEESQAASGQRWHDDWNVWEDPHLTTDHQPAEEGLLGEVIRRGLTNLPWLEAEPGAVSLLELGRGSYGVVHLVDYGGELLVRKRFYEANLMDDEAYALWLLEGAGGVPILRGVVKEPPTLYMTYCGCVTLEAFFESRPEAGLLLEVLLDLAQRVAEIHDKGLVHLDLKGDNVMVQDTHTRIIDVGLAALPGQCVPFKDVDLHRVNWMCPQAAMRGPITYEADVYSLGRLLQRAQQMLAGQPVSGQLALLVSHTLAEDPRHRPTLATLTAALRHLMH</sequence>
<dbReference type="GO" id="GO:0004674">
    <property type="term" value="F:protein serine/threonine kinase activity"/>
    <property type="evidence" value="ECO:0007669"/>
    <property type="project" value="UniProtKB-KW"/>
</dbReference>
<feature type="binding site" evidence="5">
    <location>
        <position position="258"/>
    </location>
    <ligand>
        <name>ATP</name>
        <dbReference type="ChEBI" id="CHEBI:30616"/>
    </ligand>
</feature>
<dbReference type="Pfam" id="PF00069">
    <property type="entry name" value="Pkinase"/>
    <property type="match status" value="1"/>
</dbReference>
<evidence type="ECO:0000313" key="9">
    <source>
        <dbReference type="EMBL" id="JAI61333.1"/>
    </source>
</evidence>
<dbReference type="PANTHER" id="PTHR44329">
    <property type="entry name" value="SERINE/THREONINE-PROTEIN KINASE TNNI3K-RELATED"/>
    <property type="match status" value="1"/>
</dbReference>
<keyword evidence="2 5" id="KW-0547">Nucleotide-binding</keyword>
<dbReference type="PROSITE" id="PS00107">
    <property type="entry name" value="PROTEIN_KINASE_ATP"/>
    <property type="match status" value="1"/>
</dbReference>
<feature type="domain" description="Protein kinase" evidence="8">
    <location>
        <begin position="231"/>
        <end position="451"/>
    </location>
</feature>
<name>A0A0P4W7G3_SCYOL</name>
<evidence type="ECO:0000256" key="6">
    <source>
        <dbReference type="RuleBase" id="RU000304"/>
    </source>
</evidence>
<dbReference type="SMART" id="SM00220">
    <property type="entry name" value="S_TKc"/>
    <property type="match status" value="1"/>
</dbReference>
<dbReference type="EMBL" id="GDRN01085582">
    <property type="protein sequence ID" value="JAI61333.1"/>
    <property type="molecule type" value="Transcribed_RNA"/>
</dbReference>
<evidence type="ECO:0000256" key="2">
    <source>
        <dbReference type="ARBA" id="ARBA00022741"/>
    </source>
</evidence>
<feature type="compositionally biased region" description="Polar residues" evidence="7">
    <location>
        <begin position="75"/>
        <end position="91"/>
    </location>
</feature>
<feature type="region of interest" description="Disordered" evidence="7">
    <location>
        <begin position="164"/>
        <end position="186"/>
    </location>
</feature>
<dbReference type="PROSITE" id="PS00108">
    <property type="entry name" value="PROTEIN_KINASE_ST"/>
    <property type="match status" value="1"/>
</dbReference>
<protein>
    <recommendedName>
        <fullName evidence="8">Protein kinase domain-containing protein</fullName>
    </recommendedName>
</protein>
<proteinExistence type="inferred from homology"/>
<dbReference type="InterPro" id="IPR051681">
    <property type="entry name" value="Ser/Thr_Kinases-Pseudokinases"/>
</dbReference>
<evidence type="ECO:0000256" key="1">
    <source>
        <dbReference type="ARBA" id="ARBA00022679"/>
    </source>
</evidence>
<keyword evidence="3" id="KW-0418">Kinase</keyword>
<evidence type="ECO:0000256" key="4">
    <source>
        <dbReference type="ARBA" id="ARBA00022840"/>
    </source>
</evidence>
<evidence type="ECO:0000256" key="3">
    <source>
        <dbReference type="ARBA" id="ARBA00022777"/>
    </source>
</evidence>
<dbReference type="GO" id="GO:0005524">
    <property type="term" value="F:ATP binding"/>
    <property type="evidence" value="ECO:0007669"/>
    <property type="project" value="UniProtKB-UniRule"/>
</dbReference>
<evidence type="ECO:0000259" key="8">
    <source>
        <dbReference type="PROSITE" id="PS50011"/>
    </source>
</evidence>
<keyword evidence="1" id="KW-0808">Transferase</keyword>
<dbReference type="SUPFAM" id="SSF56112">
    <property type="entry name" value="Protein kinase-like (PK-like)"/>
    <property type="match status" value="1"/>
</dbReference>
<dbReference type="InterPro" id="IPR011009">
    <property type="entry name" value="Kinase-like_dom_sf"/>
</dbReference>
<reference evidence="9" key="1">
    <citation type="submission" date="2015-09" db="EMBL/GenBank/DDBJ databases">
        <title>Scylla olivacea transcriptome.</title>
        <authorList>
            <person name="Ikhwanuddin M."/>
        </authorList>
    </citation>
    <scope>NUCLEOTIDE SEQUENCE</scope>
</reference>
<keyword evidence="4 5" id="KW-0067">ATP-binding</keyword>
<evidence type="ECO:0000256" key="7">
    <source>
        <dbReference type="SAM" id="MobiDB-lite"/>
    </source>
</evidence>
<evidence type="ECO:0000256" key="5">
    <source>
        <dbReference type="PROSITE-ProRule" id="PRU10141"/>
    </source>
</evidence>
<feature type="region of interest" description="Disordered" evidence="7">
    <location>
        <begin position="112"/>
        <end position="139"/>
    </location>
</feature>
<dbReference type="PANTHER" id="PTHR44329:SF288">
    <property type="entry name" value="MITOGEN-ACTIVATED PROTEIN KINASE KINASE KINASE 20"/>
    <property type="match status" value="1"/>
</dbReference>
<feature type="region of interest" description="Disordered" evidence="7">
    <location>
        <begin position="48"/>
        <end position="91"/>
    </location>
</feature>
<dbReference type="AlphaFoldDB" id="A0A0P4W7G3"/>
<dbReference type="Gene3D" id="1.10.510.10">
    <property type="entry name" value="Transferase(Phosphotransferase) domain 1"/>
    <property type="match status" value="1"/>
</dbReference>
<organism evidence="9">
    <name type="scientific">Scylla olivacea</name>
    <name type="common">Orange mud crab</name>
    <name type="synonym">Cancer olivacea</name>
    <dbReference type="NCBI Taxonomy" id="85551"/>
    <lineage>
        <taxon>Eukaryota</taxon>
        <taxon>Metazoa</taxon>
        <taxon>Ecdysozoa</taxon>
        <taxon>Arthropoda</taxon>
        <taxon>Crustacea</taxon>
        <taxon>Multicrustacea</taxon>
        <taxon>Malacostraca</taxon>
        <taxon>Eumalacostraca</taxon>
        <taxon>Eucarida</taxon>
        <taxon>Decapoda</taxon>
        <taxon>Pleocyemata</taxon>
        <taxon>Brachyura</taxon>
        <taxon>Eubrachyura</taxon>
        <taxon>Portunoidea</taxon>
        <taxon>Portunidae</taxon>
        <taxon>Portuninae</taxon>
        <taxon>Scylla</taxon>
    </lineage>
</organism>
<keyword evidence="6" id="KW-0723">Serine/threonine-protein kinase</keyword>
<dbReference type="PROSITE" id="PS50011">
    <property type="entry name" value="PROTEIN_KINASE_DOM"/>
    <property type="match status" value="1"/>
</dbReference>